<comment type="catalytic activity">
    <reaction evidence="1">
        <text>ATP + H2O = ADP + phosphate + H(+)</text>
        <dbReference type="Rhea" id="RHEA:13065"/>
        <dbReference type="ChEBI" id="CHEBI:15377"/>
        <dbReference type="ChEBI" id="CHEBI:15378"/>
        <dbReference type="ChEBI" id="CHEBI:30616"/>
        <dbReference type="ChEBI" id="CHEBI:43474"/>
        <dbReference type="ChEBI" id="CHEBI:456216"/>
        <dbReference type="EC" id="5.6.2.3"/>
    </reaction>
</comment>
<dbReference type="InterPro" id="IPR010285">
    <property type="entry name" value="DNA_helicase_pif1-like_DEAD"/>
</dbReference>
<accession>A0A0C9Z140</accession>
<dbReference type="Pfam" id="PF14214">
    <property type="entry name" value="Helitron_like_N"/>
    <property type="match status" value="2"/>
</dbReference>
<dbReference type="HOGENOM" id="CLU_001248_6_0_1"/>
<feature type="domain" description="Helitron helicase-like" evidence="4">
    <location>
        <begin position="857"/>
        <end position="924"/>
    </location>
</feature>
<dbReference type="Proteomes" id="UP000054018">
    <property type="component" value="Unassembled WGS sequence"/>
</dbReference>
<organism evidence="6 7">
    <name type="scientific">Pisolithus microcarpus 441</name>
    <dbReference type="NCBI Taxonomy" id="765257"/>
    <lineage>
        <taxon>Eukaryota</taxon>
        <taxon>Fungi</taxon>
        <taxon>Dikarya</taxon>
        <taxon>Basidiomycota</taxon>
        <taxon>Agaricomycotina</taxon>
        <taxon>Agaricomycetes</taxon>
        <taxon>Agaricomycetidae</taxon>
        <taxon>Boletales</taxon>
        <taxon>Sclerodermatineae</taxon>
        <taxon>Pisolithaceae</taxon>
        <taxon>Pisolithus</taxon>
    </lineage>
</organism>
<feature type="compositionally biased region" description="Polar residues" evidence="2">
    <location>
        <begin position="1375"/>
        <end position="1384"/>
    </location>
</feature>
<keyword evidence="1" id="KW-0067">ATP-binding</keyword>
<evidence type="ECO:0000313" key="7">
    <source>
        <dbReference type="Proteomes" id="UP000054018"/>
    </source>
</evidence>
<dbReference type="GO" id="GO:0006281">
    <property type="term" value="P:DNA repair"/>
    <property type="evidence" value="ECO:0007669"/>
    <property type="project" value="UniProtKB-KW"/>
</dbReference>
<dbReference type="Gene3D" id="3.40.50.300">
    <property type="entry name" value="P-loop containing nucleotide triphosphate hydrolases"/>
    <property type="match status" value="1"/>
</dbReference>
<feature type="domain" description="DNA helicase Pif1-like DEAD-box helicase" evidence="3">
    <location>
        <begin position="1559"/>
        <end position="1701"/>
    </location>
</feature>
<feature type="region of interest" description="Disordered" evidence="2">
    <location>
        <begin position="1375"/>
        <end position="1399"/>
    </location>
</feature>
<keyword evidence="7" id="KW-1185">Reference proteome</keyword>
<dbReference type="Pfam" id="PF05970">
    <property type="entry name" value="PIF1"/>
    <property type="match status" value="1"/>
</dbReference>
<keyword evidence="1" id="KW-0233">DNA recombination</keyword>
<dbReference type="EMBL" id="KN833980">
    <property type="protein sequence ID" value="KIK13688.1"/>
    <property type="molecule type" value="Genomic_DNA"/>
</dbReference>
<gene>
    <name evidence="6" type="ORF">PISMIDRAFT_17812</name>
</gene>
<dbReference type="Pfam" id="PF20209">
    <property type="entry name" value="DUF6570"/>
    <property type="match status" value="1"/>
</dbReference>
<dbReference type="InterPro" id="IPR025476">
    <property type="entry name" value="Helitron_helicase-like"/>
</dbReference>
<dbReference type="InterPro" id="IPR046700">
    <property type="entry name" value="DUF6570"/>
</dbReference>
<proteinExistence type="inferred from homology"/>
<dbReference type="GO" id="GO:0000723">
    <property type="term" value="P:telomere maintenance"/>
    <property type="evidence" value="ECO:0007669"/>
    <property type="project" value="InterPro"/>
</dbReference>
<evidence type="ECO:0000256" key="1">
    <source>
        <dbReference type="RuleBase" id="RU363044"/>
    </source>
</evidence>
<dbReference type="InterPro" id="IPR051055">
    <property type="entry name" value="PIF1_helicase"/>
</dbReference>
<feature type="domain" description="DUF6570" evidence="5">
    <location>
        <begin position="449"/>
        <end position="575"/>
    </location>
</feature>
<dbReference type="GO" id="GO:0043139">
    <property type="term" value="F:5'-3' DNA helicase activity"/>
    <property type="evidence" value="ECO:0007669"/>
    <property type="project" value="UniProtKB-EC"/>
</dbReference>
<evidence type="ECO:0000259" key="3">
    <source>
        <dbReference type="Pfam" id="PF05970"/>
    </source>
</evidence>
<dbReference type="EC" id="5.6.2.3" evidence="1"/>
<reference evidence="7" key="2">
    <citation type="submission" date="2015-01" db="EMBL/GenBank/DDBJ databases">
        <title>Evolutionary Origins and Diversification of the Mycorrhizal Mutualists.</title>
        <authorList>
            <consortium name="DOE Joint Genome Institute"/>
            <consortium name="Mycorrhizal Genomics Consortium"/>
            <person name="Kohler A."/>
            <person name="Kuo A."/>
            <person name="Nagy L.G."/>
            <person name="Floudas D."/>
            <person name="Copeland A."/>
            <person name="Barry K.W."/>
            <person name="Cichocki N."/>
            <person name="Veneault-Fourrey C."/>
            <person name="LaButti K."/>
            <person name="Lindquist E.A."/>
            <person name="Lipzen A."/>
            <person name="Lundell T."/>
            <person name="Morin E."/>
            <person name="Murat C."/>
            <person name="Riley R."/>
            <person name="Ohm R."/>
            <person name="Sun H."/>
            <person name="Tunlid A."/>
            <person name="Henrissat B."/>
            <person name="Grigoriev I.V."/>
            <person name="Hibbett D.S."/>
            <person name="Martin F."/>
        </authorList>
    </citation>
    <scope>NUCLEOTIDE SEQUENCE [LARGE SCALE GENOMIC DNA]</scope>
    <source>
        <strain evidence="7">441</strain>
    </source>
</reference>
<reference evidence="6 7" key="1">
    <citation type="submission" date="2014-04" db="EMBL/GenBank/DDBJ databases">
        <authorList>
            <consortium name="DOE Joint Genome Institute"/>
            <person name="Kuo A."/>
            <person name="Kohler A."/>
            <person name="Costa M.D."/>
            <person name="Nagy L.G."/>
            <person name="Floudas D."/>
            <person name="Copeland A."/>
            <person name="Barry K.W."/>
            <person name="Cichocki N."/>
            <person name="Veneault-Fourrey C."/>
            <person name="LaButti K."/>
            <person name="Lindquist E.A."/>
            <person name="Lipzen A."/>
            <person name="Lundell T."/>
            <person name="Morin E."/>
            <person name="Murat C."/>
            <person name="Sun H."/>
            <person name="Tunlid A."/>
            <person name="Henrissat B."/>
            <person name="Grigoriev I.V."/>
            <person name="Hibbett D.S."/>
            <person name="Martin F."/>
            <person name="Nordberg H.P."/>
            <person name="Cantor M.N."/>
            <person name="Hua S.X."/>
        </authorList>
    </citation>
    <scope>NUCLEOTIDE SEQUENCE [LARGE SCALE GENOMIC DNA]</scope>
    <source>
        <strain evidence="6 7">441</strain>
    </source>
</reference>
<keyword evidence="1" id="KW-0378">Hydrolase</keyword>
<feature type="domain" description="Helitron helicase-like" evidence="4">
    <location>
        <begin position="735"/>
        <end position="851"/>
    </location>
</feature>
<dbReference type="OrthoDB" id="3257061at2759"/>
<dbReference type="STRING" id="765257.A0A0C9Z140"/>
<comment type="similarity">
    <text evidence="1">Belongs to the helicase family.</text>
</comment>
<protein>
    <recommendedName>
        <fullName evidence="1">ATP-dependent DNA helicase</fullName>
        <ecNumber evidence="1">5.6.2.3</ecNumber>
    </recommendedName>
</protein>
<dbReference type="InterPro" id="IPR027417">
    <property type="entry name" value="P-loop_NTPase"/>
</dbReference>
<name>A0A0C9Z140_9AGAM</name>
<keyword evidence="1" id="KW-0547">Nucleotide-binding</keyword>
<dbReference type="PANTHER" id="PTHR47642">
    <property type="entry name" value="ATP-DEPENDENT DNA HELICASE"/>
    <property type="match status" value="1"/>
</dbReference>
<evidence type="ECO:0000259" key="5">
    <source>
        <dbReference type="Pfam" id="PF20209"/>
    </source>
</evidence>
<sequence length="1751" mass="197689">MKEIQDAQEADRHAWKKFLKCPELVRQMLAYCDVGDLQRFGASSRRCSDLVRAYLQYRVCCVGTQYFSTGDVALDILRKCDAVISGSTTLHILLPECGTSWTPRDLDIYVLQANSAMLLHHILLQGYRTIKDVDLNKKGYTYSMHSHVVVVTDGHRRIDIIVSSSSAAMTPIFQFHSTAVMNFISVDTIFSCYPALTLRHPSMMNAGHLYYGTPTGTLLEAVRKYQARGFCYVRCKDVHAQRQTCKVSSRTLTDSGMMWMNMVAVPESSHSCLEIFRQFGVLDIQWMLGGMPCGLEYAFCRPRVEVVNEDSAAVSHEHRKAEERTRKRKRELETDSSRKTAWTSDDADAPLTGLDSTDHPSTFLELPSKEEVNAIYQSFYSTTGNDALASGTCGVCARESRLRPRHPHPMHNLVNEMLLERTALHESGGQPAVSVCGPCHSELRKGGSKPPHYSLANQLWIGDVPWVLQRLTFPEQLLIAQLYPRVYVFKLFPKWSGGVRDVTALQNAMCGNVCTYDHNMDAISAMVNGMGNLPKNWLCSTFRVRRHAVHDALQWLKLHNPKYYGQIEISPEHLDNLPQDDVPVEITSVIRQSEDVGIIEQESEGYVPLDDDEVDTTAGEGKQGGACGGGAKADVVPLQVSGTIDTELSTITAREMMAWGLCNLWEEGKEGVYAVRHGDKPVSDFGRARRDAPHTGVEDATKEPNFFERAYPCLFPYGEGGLERHQQVQVDFAEHVRWCMRYHDRRFRKHSTFPFVCFGILQRRQALGSAKVQMDRKTFQRDARILSTITVERMQRAQEEEEANIPITDPAIRLLHQHLYSTTGRVMGTDQSRYQLRSQIWAMSIMLNPPSPSKDARVQKMAADPYAAVRFFHFIIKTIMNTLFGITATPHQLLCNKGVFGVANAYFGMVESQGRGSLHLHTLLWLKDAPSVEEMETLLKQPDFHERAKRFIRANIRAHMTGLESTETMSKIPKDADVAYCRPPQPGCSQYDTLLWEHEHRVARVKQLHTCEPRRCLVPSKDRGMVCKRHAPFPISEDDFVSESGEWGMRRVHPFLNAWVPALAINARCNNDVKLLTNSRATNNLTFYITSYQTKKQGKNHNLSAVLAKGLAYHTERTPYFQDLRNQQRLLLFRLVHTINHEQELTAPMVMSYLMGWGDTYRSHHYTPIYWSSFVFALLTAFPCLQKRCVSDASSTQEGIGMERTDLHEDLEHEEDAVEVVTLSADVGGNILPKCQVTDYTYRGDALETDNVISFFINSYERRLWTWPLSLHVMQEGDLDTNKQRIKHRENHHNLPNFIGHYFPSRDDIEQHAFYCASMLLLLKLWRVLATDLKSPTQTWAAAFDSFITHAPQSIRCIVSRIEYFHHCERSAQEQHSAGSSSVPPRSANECSEDVEMGEEMEGAPATSFSSVTEQDLLAVEAARLAGIFPETCGQLGSVNQDITSSVNHLSTIRGVRRAENSDFQQLVRWKEQMSRHVEQQNWKTGQLPTLAHRMGQEADVYPIDEDVIRVHDAAQLSVEMSEPALSPIDPSKLNLGQSRAFNIVKEHLDETLSGQRPKPLRMLLHGEGGTGKSKVIQTITEYFAHRGARHLLVKSVYTGVAASLIDGKTTHSIAMITRGDERAVSAQTKAKLQHFWRDYEYLIIDEMSMIGKTFLAKLSRNIAVGKMMAGAPVSSESFGGINVIMLGDFHQFPPVAVGPSEALYIPGRPGGEPTLAQVGRAIYEEFGTVVILHQQMRVTDDAWLDFLTHL</sequence>
<dbReference type="GO" id="GO:0016887">
    <property type="term" value="F:ATP hydrolysis activity"/>
    <property type="evidence" value="ECO:0007669"/>
    <property type="project" value="RHEA"/>
</dbReference>
<feature type="compositionally biased region" description="Basic and acidic residues" evidence="2">
    <location>
        <begin position="315"/>
        <end position="338"/>
    </location>
</feature>
<dbReference type="GO" id="GO:0006310">
    <property type="term" value="P:DNA recombination"/>
    <property type="evidence" value="ECO:0007669"/>
    <property type="project" value="UniProtKB-KW"/>
</dbReference>
<evidence type="ECO:0000313" key="6">
    <source>
        <dbReference type="EMBL" id="KIK13688.1"/>
    </source>
</evidence>
<comment type="cofactor">
    <cofactor evidence="1">
        <name>Mg(2+)</name>
        <dbReference type="ChEBI" id="CHEBI:18420"/>
    </cofactor>
</comment>
<dbReference type="GO" id="GO:0005524">
    <property type="term" value="F:ATP binding"/>
    <property type="evidence" value="ECO:0007669"/>
    <property type="project" value="UniProtKB-KW"/>
</dbReference>
<evidence type="ECO:0000256" key="2">
    <source>
        <dbReference type="SAM" id="MobiDB-lite"/>
    </source>
</evidence>
<evidence type="ECO:0000259" key="4">
    <source>
        <dbReference type="Pfam" id="PF14214"/>
    </source>
</evidence>
<feature type="region of interest" description="Disordered" evidence="2">
    <location>
        <begin position="311"/>
        <end position="356"/>
    </location>
</feature>
<keyword evidence="1" id="KW-0234">DNA repair</keyword>
<dbReference type="SUPFAM" id="SSF52540">
    <property type="entry name" value="P-loop containing nucleoside triphosphate hydrolases"/>
    <property type="match status" value="1"/>
</dbReference>
<keyword evidence="1" id="KW-0347">Helicase</keyword>
<keyword evidence="1" id="KW-0227">DNA damage</keyword>